<proteinExistence type="inferred from homology"/>
<dbReference type="EMBL" id="CP031165">
    <property type="protein sequence ID" value="AXV05503.1"/>
    <property type="molecule type" value="Genomic_DNA"/>
</dbReference>
<dbReference type="PANTHER" id="PTHR18964:SF173">
    <property type="entry name" value="GLUCOKINASE"/>
    <property type="match status" value="1"/>
</dbReference>
<dbReference type="InterPro" id="IPR036390">
    <property type="entry name" value="WH_DNA-bd_sf"/>
</dbReference>
<organism evidence="2 3">
    <name type="scientific">Euzebya pacifica</name>
    <dbReference type="NCBI Taxonomy" id="1608957"/>
    <lineage>
        <taxon>Bacteria</taxon>
        <taxon>Bacillati</taxon>
        <taxon>Actinomycetota</taxon>
        <taxon>Nitriliruptoria</taxon>
        <taxon>Euzebyales</taxon>
    </lineage>
</organism>
<evidence type="ECO:0000256" key="1">
    <source>
        <dbReference type="ARBA" id="ARBA00006479"/>
    </source>
</evidence>
<dbReference type="SUPFAM" id="SSF46785">
    <property type="entry name" value="Winged helix' DNA-binding domain"/>
    <property type="match status" value="1"/>
</dbReference>
<comment type="similarity">
    <text evidence="1">Belongs to the ROK (NagC/XylR) family.</text>
</comment>
<dbReference type="PANTHER" id="PTHR18964">
    <property type="entry name" value="ROK (REPRESSOR, ORF, KINASE) FAMILY"/>
    <property type="match status" value="1"/>
</dbReference>
<dbReference type="InterPro" id="IPR049874">
    <property type="entry name" value="ROK_cs"/>
</dbReference>
<dbReference type="Gene3D" id="3.30.420.40">
    <property type="match status" value="2"/>
</dbReference>
<accession>A0A346XTF6</accession>
<sequence length="396" mass="41038">MRITMDENATVNTAGEVLALIRDGRARTRAELVRLTGLSRATVSQRVESLLGGGFVYEAGEAPSTGGRPPQTLAFNSDAGVVLVADLDVTHARLAVADLSGSLLAESTGEIDIADGPDRVISWMLEGFEALLDRVSRGSASVRGIGIGVPGPVEYSAGRAVSPPIMPGWDGVAIPALVQKVHPVPVLVDNDVNIMALGEYWTNWRDRVDDLLFVKVGTGIGSGLVMHGRIYRGQNGAAGDMGHIRVPSAGSVVCRCGNVGCLEAVASGAALATELRAMGVDAQGVRDVAREATGGNTQAIRMIREAGRQIGEVLAGAVNLLNPGAIVLGGDVALAAAELVAGVREAVYERSTVLATNDLRVQTSELNERAGVTGAAVMIIESILLPVAVDEAIRTS</sequence>
<name>A0A346XTF6_9ACTN</name>
<keyword evidence="3" id="KW-1185">Reference proteome</keyword>
<dbReference type="Pfam" id="PF00480">
    <property type="entry name" value="ROK"/>
    <property type="match status" value="1"/>
</dbReference>
<dbReference type="AlphaFoldDB" id="A0A346XTF6"/>
<evidence type="ECO:0000313" key="3">
    <source>
        <dbReference type="Proteomes" id="UP000264006"/>
    </source>
</evidence>
<evidence type="ECO:0000313" key="2">
    <source>
        <dbReference type="EMBL" id="AXV05503.1"/>
    </source>
</evidence>
<dbReference type="SUPFAM" id="SSF53067">
    <property type="entry name" value="Actin-like ATPase domain"/>
    <property type="match status" value="1"/>
</dbReference>
<dbReference type="InterPro" id="IPR043129">
    <property type="entry name" value="ATPase_NBD"/>
</dbReference>
<protein>
    <submittedName>
        <fullName evidence="2">Transcriptional regulator, ROK family protein</fullName>
    </submittedName>
</protein>
<dbReference type="Proteomes" id="UP000264006">
    <property type="component" value="Chromosome"/>
</dbReference>
<dbReference type="Gene3D" id="1.10.10.10">
    <property type="entry name" value="Winged helix-like DNA-binding domain superfamily/Winged helix DNA-binding domain"/>
    <property type="match status" value="1"/>
</dbReference>
<dbReference type="PROSITE" id="PS01125">
    <property type="entry name" value="ROK"/>
    <property type="match status" value="1"/>
</dbReference>
<reference evidence="2 3" key="1">
    <citation type="submission" date="2018-09" db="EMBL/GenBank/DDBJ databases">
        <title>Complete genome sequence of Euzebya sp. DY32-46 isolated from seawater of Pacific Ocean.</title>
        <authorList>
            <person name="Xu L."/>
            <person name="Wu Y.-H."/>
            <person name="Xu X.-W."/>
        </authorList>
    </citation>
    <scope>NUCLEOTIDE SEQUENCE [LARGE SCALE GENOMIC DNA]</scope>
    <source>
        <strain evidence="2 3">DY32-46</strain>
    </source>
</reference>
<dbReference type="InterPro" id="IPR036388">
    <property type="entry name" value="WH-like_DNA-bd_sf"/>
</dbReference>
<dbReference type="KEGG" id="euz:DVS28_a0802"/>
<gene>
    <name evidence="2" type="ORF">DVS28_a0802</name>
</gene>
<dbReference type="InterPro" id="IPR000600">
    <property type="entry name" value="ROK"/>
</dbReference>